<comment type="caution">
    <text evidence="2">The sequence shown here is derived from an EMBL/GenBank/DDBJ whole genome shotgun (WGS) entry which is preliminary data.</text>
</comment>
<proteinExistence type="predicted"/>
<dbReference type="InterPro" id="IPR018774">
    <property type="entry name" value="Phage_Mu_GpT"/>
</dbReference>
<dbReference type="Proteomes" id="UP001200247">
    <property type="component" value="Unassembled WGS sequence"/>
</dbReference>
<sequence>MVINEGTIKAIYANLKLTFNQSADEAKPEWPSIATKIPSAGRSSNYVWMGQFPRLREWLGDRQISNLSAHSYTIQNRKFESTIKIRREDIEDDNLGVFKPLFQEMGNAAAHHPDELLYELIRSGFGATCFDGRPFFDESHPVKIKNKDEVMSNYQPPSGNDEASPAWFLLDASRPLKPFIMQERSPYKLVSLTNENDRDVFMRGEYLFGVDGRLNVGFAFWQQAFASKRPLTAENFNSLYSSMTSQKSDEGRPLGIKPNILLVGSSNREAAFYIAKAERLANGASNPNYGLLDVIVTPHLD</sequence>
<organism evidence="2 3">
    <name type="scientific">Laribacter hongkongensis</name>
    <dbReference type="NCBI Taxonomy" id="168471"/>
    <lineage>
        <taxon>Bacteria</taxon>
        <taxon>Pseudomonadati</taxon>
        <taxon>Pseudomonadota</taxon>
        <taxon>Betaproteobacteria</taxon>
        <taxon>Neisseriales</taxon>
        <taxon>Aquaspirillaceae</taxon>
        <taxon>Laribacter</taxon>
    </lineage>
</organism>
<feature type="domain" description="Bacteriophage Mu GpT" evidence="1">
    <location>
        <begin position="9"/>
        <end position="300"/>
    </location>
</feature>
<evidence type="ECO:0000259" key="1">
    <source>
        <dbReference type="Pfam" id="PF10124"/>
    </source>
</evidence>
<evidence type="ECO:0000313" key="3">
    <source>
        <dbReference type="Proteomes" id="UP001200247"/>
    </source>
</evidence>
<dbReference type="EMBL" id="JAJAXM010000055">
    <property type="protein sequence ID" value="MCG9027374.1"/>
    <property type="molecule type" value="Genomic_DNA"/>
</dbReference>
<protein>
    <submittedName>
        <fullName evidence="2">Mu-like prophage major head subunit gpT family protein</fullName>
    </submittedName>
</protein>
<reference evidence="2 3" key="1">
    <citation type="submission" date="2021-10" db="EMBL/GenBank/DDBJ databases">
        <title>Whole-genome sequencing analysis of Laribacter hongkongensis: virulence gene profiles, carbohydrate-active enzyme prediction, and antimicrobial resistance characterization.</title>
        <authorList>
            <person name="Yuan P."/>
            <person name="Zhan Y."/>
            <person name="Chen D."/>
        </authorList>
    </citation>
    <scope>NUCLEOTIDE SEQUENCE [LARGE SCALE GENOMIC DNA]</scope>
    <source>
        <strain evidence="2 3">W67</strain>
    </source>
</reference>
<accession>A0ABD4SXE3</accession>
<dbReference type="AlphaFoldDB" id="A0ABD4SXE3"/>
<evidence type="ECO:0000313" key="2">
    <source>
        <dbReference type="EMBL" id="MCG9027374.1"/>
    </source>
</evidence>
<dbReference type="RefSeq" id="WP_239894658.1">
    <property type="nucleotide sequence ID" value="NZ_JAJAXM010000055.1"/>
</dbReference>
<name>A0ABD4SXE3_9NEIS</name>
<dbReference type="Pfam" id="PF10124">
    <property type="entry name" value="Mu-like_gpT"/>
    <property type="match status" value="1"/>
</dbReference>
<gene>
    <name evidence="2" type="ORF">LH440_16025</name>
</gene>